<dbReference type="AlphaFoldDB" id="A0A0K0G563"/>
<protein>
    <submittedName>
        <fullName evidence="3">Uncharacterized protein</fullName>
    </submittedName>
</protein>
<keyword evidence="2" id="KW-1185">Reference proteome</keyword>
<dbReference type="WBParaSite" id="SVE_1987700.1">
    <property type="protein sequence ID" value="SVE_1987700.1"/>
    <property type="gene ID" value="SVE_1987700"/>
</dbReference>
<accession>A0A0K0G563</accession>
<proteinExistence type="predicted"/>
<evidence type="ECO:0000256" key="1">
    <source>
        <dbReference type="SAM" id="MobiDB-lite"/>
    </source>
</evidence>
<feature type="region of interest" description="Disordered" evidence="1">
    <location>
        <begin position="1"/>
        <end position="22"/>
    </location>
</feature>
<reference evidence="3" key="2">
    <citation type="submission" date="2015-08" db="UniProtKB">
        <authorList>
            <consortium name="WormBaseParasite"/>
        </authorList>
    </citation>
    <scope>IDENTIFICATION</scope>
</reference>
<dbReference type="Proteomes" id="UP000035680">
    <property type="component" value="Unassembled WGS sequence"/>
</dbReference>
<organism evidence="2 3">
    <name type="scientific">Strongyloides venezuelensis</name>
    <name type="common">Threadworm</name>
    <dbReference type="NCBI Taxonomy" id="75913"/>
    <lineage>
        <taxon>Eukaryota</taxon>
        <taxon>Metazoa</taxon>
        <taxon>Ecdysozoa</taxon>
        <taxon>Nematoda</taxon>
        <taxon>Chromadorea</taxon>
        <taxon>Rhabditida</taxon>
        <taxon>Tylenchina</taxon>
        <taxon>Panagrolaimomorpha</taxon>
        <taxon>Strongyloidoidea</taxon>
        <taxon>Strongyloididae</taxon>
        <taxon>Strongyloides</taxon>
    </lineage>
</organism>
<evidence type="ECO:0000313" key="2">
    <source>
        <dbReference type="Proteomes" id="UP000035680"/>
    </source>
</evidence>
<feature type="compositionally biased region" description="Basic and acidic residues" evidence="1">
    <location>
        <begin position="7"/>
        <end position="22"/>
    </location>
</feature>
<evidence type="ECO:0000313" key="3">
    <source>
        <dbReference type="WBParaSite" id="SVE_1987700.1"/>
    </source>
</evidence>
<sequence>MNNMSEQFRKASEAAKGAEKKKNAVIKEKDVMIKEKEHENTNLKNQIVQLNQLVSGYKKCDRALKERIEDFEFYS</sequence>
<reference evidence="2" key="1">
    <citation type="submission" date="2014-07" db="EMBL/GenBank/DDBJ databases">
        <authorList>
            <person name="Martin A.A"/>
            <person name="De Silva N."/>
        </authorList>
    </citation>
    <scope>NUCLEOTIDE SEQUENCE</scope>
</reference>
<name>A0A0K0G563_STRVS</name>